<dbReference type="Proteomes" id="UP000014629">
    <property type="component" value="Unassembled WGS sequence"/>
</dbReference>
<evidence type="ECO:0008006" key="4">
    <source>
        <dbReference type="Google" id="ProtNLM"/>
    </source>
</evidence>
<name>S3ZBD2_9ACTN</name>
<dbReference type="InterPro" id="IPR010179">
    <property type="entry name" value="CRISPR-assoc_prot_Cse3"/>
</dbReference>
<dbReference type="Gene3D" id="3.30.70.1200">
    <property type="entry name" value="Crispr-associated protein, domain 1"/>
    <property type="match status" value="1"/>
</dbReference>
<feature type="compositionally biased region" description="Polar residues" evidence="1">
    <location>
        <begin position="233"/>
        <end position="249"/>
    </location>
</feature>
<sequence length="255" mass="28251">MNTARVIAHHTACQLDLNHPDIARAVLDPHDMHRLVMRPFRHWVPDGTPSSRAQMGILHTETVSLATNTLTLVIQSRVPGDWTALPASAHITPPHTMTLDLTIHTGQHYRFRTVINPARYTTRVTGPRHRTRSGPADASPSQALMWFTSRLQPQGTPDYDRYPRIGADTTPNALTARTLPTLTSTTRGFRLNRAEIQGHLTITDPTTFANTLIHGLGRSRPYGCGLLLAQPTHITEQQKPTETPAQEGSSPRARV</sequence>
<gene>
    <name evidence="2" type="ORF">STRAU_5899</name>
</gene>
<dbReference type="PATRIC" id="fig|1286094.4.peg.5831"/>
<evidence type="ECO:0000313" key="3">
    <source>
        <dbReference type="Proteomes" id="UP000014629"/>
    </source>
</evidence>
<dbReference type="OrthoDB" id="9795689at2"/>
<dbReference type="SUPFAM" id="SSF117987">
    <property type="entry name" value="CRISPR-associated protein"/>
    <property type="match status" value="2"/>
</dbReference>
<reference evidence="2 3" key="1">
    <citation type="submission" date="2013-02" db="EMBL/GenBank/DDBJ databases">
        <title>Draft Genome Sequence of Streptomyces aurantiacus, Which Produces Setomimycin.</title>
        <authorList>
            <person name="Gruening B.A."/>
            <person name="Praeg A."/>
            <person name="Erxleben A."/>
            <person name="Guenther S."/>
            <person name="Mueller M."/>
        </authorList>
    </citation>
    <scope>NUCLEOTIDE SEQUENCE [LARGE SCALE GENOMIC DNA]</scope>
    <source>
        <strain evidence="2 3">JA 4570</strain>
    </source>
</reference>
<dbReference type="AlphaFoldDB" id="S3ZBD2"/>
<evidence type="ECO:0000256" key="1">
    <source>
        <dbReference type="SAM" id="MobiDB-lite"/>
    </source>
</evidence>
<dbReference type="EMBL" id="AOPZ01000349">
    <property type="protein sequence ID" value="EPH41021.1"/>
    <property type="molecule type" value="Genomic_DNA"/>
</dbReference>
<keyword evidence="3" id="KW-1185">Reference proteome</keyword>
<dbReference type="Pfam" id="PF08798">
    <property type="entry name" value="CRISPR_assoc"/>
    <property type="match status" value="1"/>
</dbReference>
<comment type="caution">
    <text evidence="2">The sequence shown here is derived from an EMBL/GenBank/DDBJ whole genome shotgun (WGS) entry which is preliminary data.</text>
</comment>
<evidence type="ECO:0000313" key="2">
    <source>
        <dbReference type="EMBL" id="EPH41021.1"/>
    </source>
</evidence>
<organism evidence="2 3">
    <name type="scientific">Streptomyces aurantiacus JA 4570</name>
    <dbReference type="NCBI Taxonomy" id="1286094"/>
    <lineage>
        <taxon>Bacteria</taxon>
        <taxon>Bacillati</taxon>
        <taxon>Actinomycetota</taxon>
        <taxon>Actinomycetes</taxon>
        <taxon>Kitasatosporales</taxon>
        <taxon>Streptomycetaceae</taxon>
        <taxon>Streptomyces</taxon>
        <taxon>Streptomyces aurantiacus group</taxon>
    </lineage>
</organism>
<protein>
    <recommendedName>
        <fullName evidence="4">Type I-E CRISPR-associated protein Cas6/Cse3/CasE</fullName>
    </recommendedName>
</protein>
<dbReference type="SMART" id="SM01101">
    <property type="entry name" value="CRISPR_assoc"/>
    <property type="match status" value="1"/>
</dbReference>
<feature type="region of interest" description="Disordered" evidence="1">
    <location>
        <begin position="233"/>
        <end position="255"/>
    </location>
</feature>
<proteinExistence type="predicted"/>
<dbReference type="Gene3D" id="3.30.70.1210">
    <property type="entry name" value="Crispr-associated protein, domain 2"/>
    <property type="match status" value="1"/>
</dbReference>
<accession>S3ZBD2</accession>
<dbReference type="RefSeq" id="WP_016644020.1">
    <property type="nucleotide sequence ID" value="NZ_AOPZ01000349.1"/>
</dbReference>